<gene>
    <name evidence="1" type="ORF">AVEN_237319_1</name>
</gene>
<proteinExistence type="predicted"/>
<reference evidence="1 2" key="1">
    <citation type="journal article" date="2019" name="Sci. Rep.">
        <title>Orb-weaving spider Araneus ventricosus genome elucidates the spidroin gene catalogue.</title>
        <authorList>
            <person name="Kono N."/>
            <person name="Nakamura H."/>
            <person name="Ohtoshi R."/>
            <person name="Moran D.A.P."/>
            <person name="Shinohara A."/>
            <person name="Yoshida Y."/>
            <person name="Fujiwara M."/>
            <person name="Mori M."/>
            <person name="Tomita M."/>
            <person name="Arakawa K."/>
        </authorList>
    </citation>
    <scope>NUCLEOTIDE SEQUENCE [LARGE SCALE GENOMIC DNA]</scope>
</reference>
<feature type="non-terminal residue" evidence="1">
    <location>
        <position position="47"/>
    </location>
</feature>
<accession>A0A4Y2L4K5</accession>
<protein>
    <submittedName>
        <fullName evidence="1">Uncharacterized protein</fullName>
    </submittedName>
</protein>
<dbReference type="Proteomes" id="UP000499080">
    <property type="component" value="Unassembled WGS sequence"/>
</dbReference>
<organism evidence="1 2">
    <name type="scientific">Araneus ventricosus</name>
    <name type="common">Orbweaver spider</name>
    <name type="synonym">Epeira ventricosa</name>
    <dbReference type="NCBI Taxonomy" id="182803"/>
    <lineage>
        <taxon>Eukaryota</taxon>
        <taxon>Metazoa</taxon>
        <taxon>Ecdysozoa</taxon>
        <taxon>Arthropoda</taxon>
        <taxon>Chelicerata</taxon>
        <taxon>Arachnida</taxon>
        <taxon>Araneae</taxon>
        <taxon>Araneomorphae</taxon>
        <taxon>Entelegynae</taxon>
        <taxon>Araneoidea</taxon>
        <taxon>Araneidae</taxon>
        <taxon>Araneus</taxon>
    </lineage>
</organism>
<name>A0A4Y2L4K5_ARAVE</name>
<dbReference type="AlphaFoldDB" id="A0A4Y2L4K5"/>
<sequence length="47" mass="5158">MAGLHYSLLPPIPPVIYPMSYLDPLCDKKTLNGTSFTFPCHTDSSGM</sequence>
<evidence type="ECO:0000313" key="1">
    <source>
        <dbReference type="EMBL" id="GBN08743.1"/>
    </source>
</evidence>
<evidence type="ECO:0000313" key="2">
    <source>
        <dbReference type="Proteomes" id="UP000499080"/>
    </source>
</evidence>
<dbReference type="EMBL" id="BGPR01197494">
    <property type="protein sequence ID" value="GBN08743.1"/>
    <property type="molecule type" value="Genomic_DNA"/>
</dbReference>
<comment type="caution">
    <text evidence="1">The sequence shown here is derived from an EMBL/GenBank/DDBJ whole genome shotgun (WGS) entry which is preliminary data.</text>
</comment>
<keyword evidence="2" id="KW-1185">Reference proteome</keyword>